<feature type="transmembrane region" description="Helical" evidence="1">
    <location>
        <begin position="7"/>
        <end position="30"/>
    </location>
</feature>
<reference evidence="2 3" key="1">
    <citation type="submission" date="2018-04" db="EMBL/GenBank/DDBJ databases">
        <title>Adhaeribacter sp. HMF7616 genome sequencing and assembly.</title>
        <authorList>
            <person name="Kang H."/>
            <person name="Kang J."/>
            <person name="Cha I."/>
            <person name="Kim H."/>
            <person name="Joh K."/>
        </authorList>
    </citation>
    <scope>NUCLEOTIDE SEQUENCE [LARGE SCALE GENOMIC DNA]</scope>
    <source>
        <strain evidence="2 3">HMF7616</strain>
    </source>
</reference>
<dbReference type="Proteomes" id="UP000253919">
    <property type="component" value="Unassembled WGS sequence"/>
</dbReference>
<dbReference type="EMBL" id="QASA01000001">
    <property type="protein sequence ID" value="RDC66312.1"/>
    <property type="molecule type" value="Genomic_DNA"/>
</dbReference>
<proteinExistence type="predicted"/>
<protein>
    <submittedName>
        <fullName evidence="2">Uncharacterized protein</fullName>
    </submittedName>
</protein>
<organism evidence="2 3">
    <name type="scientific">Adhaeribacter pallidiroseus</name>
    <dbReference type="NCBI Taxonomy" id="2072847"/>
    <lineage>
        <taxon>Bacteria</taxon>
        <taxon>Pseudomonadati</taxon>
        <taxon>Bacteroidota</taxon>
        <taxon>Cytophagia</taxon>
        <taxon>Cytophagales</taxon>
        <taxon>Hymenobacteraceae</taxon>
        <taxon>Adhaeribacter</taxon>
    </lineage>
</organism>
<keyword evidence="3" id="KW-1185">Reference proteome</keyword>
<evidence type="ECO:0000313" key="3">
    <source>
        <dbReference type="Proteomes" id="UP000253919"/>
    </source>
</evidence>
<keyword evidence="1" id="KW-1133">Transmembrane helix</keyword>
<name>A0A369QPS1_9BACT</name>
<accession>A0A369QPS1</accession>
<keyword evidence="1" id="KW-0472">Membrane</keyword>
<comment type="caution">
    <text evidence="2">The sequence shown here is derived from an EMBL/GenBank/DDBJ whole genome shotgun (WGS) entry which is preliminary data.</text>
</comment>
<evidence type="ECO:0000256" key="1">
    <source>
        <dbReference type="SAM" id="Phobius"/>
    </source>
</evidence>
<keyword evidence="1" id="KW-0812">Transmembrane</keyword>
<gene>
    <name evidence="2" type="ORF">AHMF7616_04943</name>
</gene>
<dbReference type="AlphaFoldDB" id="A0A369QPS1"/>
<sequence>MVKITIRIIGIIIGLLLMYFPLTTIILLYFSGDYYTSIDPYGFGWTIILYAIFWLIGLIIYSIADTSINRKMIVAFSSFIILISYPKVFGNIHHSNRIAYLDKYLDTQKEIMAYAAENIIKGEWSYGEANKFLTNHRGRSKKDLGLYQCKNYTGKAIFFGFCDPLKFNSDFEQCRGLAYAPIQLKVERPRQVCVGYTTSWERIDENWIEWTACKWNPIDGIWEIEN</sequence>
<evidence type="ECO:0000313" key="2">
    <source>
        <dbReference type="EMBL" id="RDC66312.1"/>
    </source>
</evidence>
<feature type="transmembrane region" description="Helical" evidence="1">
    <location>
        <begin position="42"/>
        <end position="61"/>
    </location>
</feature>